<evidence type="ECO:0000259" key="2">
    <source>
        <dbReference type="Pfam" id="PF00089"/>
    </source>
</evidence>
<dbReference type="PANTHER" id="PTHR24260:SF147">
    <property type="entry name" value="EG:BACR7A4.3 PROTEIN-RELATED"/>
    <property type="match status" value="1"/>
</dbReference>
<feature type="signal peptide" evidence="1">
    <location>
        <begin position="1"/>
        <end position="24"/>
    </location>
</feature>
<dbReference type="GO" id="GO:0006508">
    <property type="term" value="P:proteolysis"/>
    <property type="evidence" value="ECO:0007669"/>
    <property type="project" value="InterPro"/>
</dbReference>
<dbReference type="InterPro" id="IPR051333">
    <property type="entry name" value="CLIP_Serine_Protease"/>
</dbReference>
<dbReference type="PROSITE" id="PS00134">
    <property type="entry name" value="TRYPSIN_HIS"/>
    <property type="match status" value="1"/>
</dbReference>
<name>A0A6P8YIX1_THRPL</name>
<sequence>MVAVRSPPRALLALLLLPFALSGARRGKSGQPTSCFHVEQMRPGRCELLSRCPFGIQELRQGARPQLCGFPRSEQPGVARTAPTPIVCCPSESKARQEDGGDKVMPPETCENFLATSRSTRYETVSERKCTEYARAACLMSAPLVTASAPSDGEPAGRMEFPHMALLGYGEDPDALAWQCGGSLISPDWVLTAAHCLGNAR</sequence>
<reference evidence="4" key="1">
    <citation type="submission" date="2025-08" db="UniProtKB">
        <authorList>
            <consortium name="RefSeq"/>
        </authorList>
    </citation>
    <scope>IDENTIFICATION</scope>
    <source>
        <tissue evidence="4">Total insect</tissue>
    </source>
</reference>
<dbReference type="Gene3D" id="2.40.10.10">
    <property type="entry name" value="Trypsin-like serine proteases"/>
    <property type="match status" value="1"/>
</dbReference>
<dbReference type="InterPro" id="IPR018114">
    <property type="entry name" value="TRYPSIN_HIS"/>
</dbReference>
<proteinExistence type="predicted"/>
<dbReference type="InterPro" id="IPR009003">
    <property type="entry name" value="Peptidase_S1_PA"/>
</dbReference>
<keyword evidence="3" id="KW-1185">Reference proteome</keyword>
<dbReference type="Pfam" id="PF00089">
    <property type="entry name" value="Trypsin"/>
    <property type="match status" value="1"/>
</dbReference>
<evidence type="ECO:0000313" key="4">
    <source>
        <dbReference type="RefSeq" id="XP_034236636.1"/>
    </source>
</evidence>
<keyword evidence="1" id="KW-0732">Signal</keyword>
<dbReference type="SUPFAM" id="SSF50494">
    <property type="entry name" value="Trypsin-like serine proteases"/>
    <property type="match status" value="1"/>
</dbReference>
<dbReference type="PANTHER" id="PTHR24260">
    <property type="match status" value="1"/>
</dbReference>
<organism evidence="4">
    <name type="scientific">Thrips palmi</name>
    <name type="common">Melon thrips</name>
    <dbReference type="NCBI Taxonomy" id="161013"/>
    <lineage>
        <taxon>Eukaryota</taxon>
        <taxon>Metazoa</taxon>
        <taxon>Ecdysozoa</taxon>
        <taxon>Arthropoda</taxon>
        <taxon>Hexapoda</taxon>
        <taxon>Insecta</taxon>
        <taxon>Pterygota</taxon>
        <taxon>Neoptera</taxon>
        <taxon>Paraneoptera</taxon>
        <taxon>Thysanoptera</taxon>
        <taxon>Terebrantia</taxon>
        <taxon>Thripoidea</taxon>
        <taxon>Thripidae</taxon>
        <taxon>Thrips</taxon>
    </lineage>
</organism>
<dbReference type="KEGG" id="tpal:117642497"/>
<dbReference type="InterPro" id="IPR001254">
    <property type="entry name" value="Trypsin_dom"/>
</dbReference>
<dbReference type="AlphaFoldDB" id="A0A6P8YIX1"/>
<protein>
    <submittedName>
        <fullName evidence="4">Serine protease snake-like</fullName>
    </submittedName>
</protein>
<dbReference type="InParanoid" id="A0A6P8YIX1"/>
<evidence type="ECO:0000313" key="3">
    <source>
        <dbReference type="Proteomes" id="UP000515158"/>
    </source>
</evidence>
<gene>
    <name evidence="4" type="primary">LOC117642497</name>
</gene>
<dbReference type="RefSeq" id="XP_034236636.1">
    <property type="nucleotide sequence ID" value="XM_034380745.1"/>
</dbReference>
<evidence type="ECO:0000256" key="1">
    <source>
        <dbReference type="SAM" id="SignalP"/>
    </source>
</evidence>
<dbReference type="GO" id="GO:0004252">
    <property type="term" value="F:serine-type endopeptidase activity"/>
    <property type="evidence" value="ECO:0007669"/>
    <property type="project" value="InterPro"/>
</dbReference>
<dbReference type="Proteomes" id="UP000515158">
    <property type="component" value="Unplaced"/>
</dbReference>
<dbReference type="OrthoDB" id="6339452at2759"/>
<dbReference type="InterPro" id="IPR043504">
    <property type="entry name" value="Peptidase_S1_PA_chymotrypsin"/>
</dbReference>
<feature type="domain" description="Peptidase S1" evidence="2">
    <location>
        <begin position="153"/>
        <end position="199"/>
    </location>
</feature>
<accession>A0A6P8YIX1</accession>
<dbReference type="GeneID" id="117642497"/>
<feature type="chain" id="PRO_5028130048" evidence="1">
    <location>
        <begin position="25"/>
        <end position="201"/>
    </location>
</feature>